<dbReference type="KEGG" id="ptan:CRYO30217_01517"/>
<protein>
    <recommendedName>
        <fullName evidence="4">Sulfotransferase</fullName>
    </recommendedName>
</protein>
<dbReference type="Pfam" id="PF13469">
    <property type="entry name" value="Sulfotransfer_3"/>
    <property type="match status" value="1"/>
</dbReference>
<dbReference type="SUPFAM" id="SSF52540">
    <property type="entry name" value="P-loop containing nucleoside triphosphate hydrolases"/>
    <property type="match status" value="1"/>
</dbReference>
<evidence type="ECO:0008006" key="4">
    <source>
        <dbReference type="Google" id="ProtNLM"/>
    </source>
</evidence>
<dbReference type="RefSeq" id="WP_258541718.1">
    <property type="nucleotide sequence ID" value="NZ_OU015584.1"/>
</dbReference>
<sequence>MKRIFIVGIARSGTTLLQSMIGNHPEICTFPETHFFSATLPKQKILRFLHKITPDHKELVRHFFEENRLNGYKPYSGNSRDLNQWVKHLTQLMDNIAISNDQNCWLEKTPMHLYFIDLIEKNTDNCFFIHTIRDPKANIAALFDVSKKHPNAFKQTSLKKAINRYIKEIYISERYLKRQNHLHVYYEDLVEQPKQVMTNVFNFLDLSFKDKEFDYRQSASSIISQDETWKANNTKELKLIDKVKERLTIDEVKQVEEALVDYEPSLLARYDQN</sequence>
<dbReference type="PANTHER" id="PTHR12788">
    <property type="entry name" value="PROTEIN-TYROSINE SULFOTRANSFERASE 2"/>
    <property type="match status" value="1"/>
</dbReference>
<organism evidence="2 3">
    <name type="scientific">Parvicella tangerina</name>
    <dbReference type="NCBI Taxonomy" id="2829795"/>
    <lineage>
        <taxon>Bacteria</taxon>
        <taxon>Pseudomonadati</taxon>
        <taxon>Bacteroidota</taxon>
        <taxon>Flavobacteriia</taxon>
        <taxon>Flavobacteriales</taxon>
        <taxon>Parvicellaceae</taxon>
        <taxon>Parvicella</taxon>
    </lineage>
</organism>
<evidence type="ECO:0000313" key="3">
    <source>
        <dbReference type="Proteomes" id="UP000683507"/>
    </source>
</evidence>
<dbReference type="Gene3D" id="3.40.50.300">
    <property type="entry name" value="P-loop containing nucleotide triphosphate hydrolases"/>
    <property type="match status" value="1"/>
</dbReference>
<keyword evidence="3" id="KW-1185">Reference proteome</keyword>
<dbReference type="InterPro" id="IPR026634">
    <property type="entry name" value="TPST-like"/>
</dbReference>
<dbReference type="AlphaFoldDB" id="A0A916JM73"/>
<dbReference type="InterPro" id="IPR027417">
    <property type="entry name" value="P-loop_NTPase"/>
</dbReference>
<dbReference type="GO" id="GO:0008476">
    <property type="term" value="F:protein-tyrosine sulfotransferase activity"/>
    <property type="evidence" value="ECO:0007669"/>
    <property type="project" value="InterPro"/>
</dbReference>
<evidence type="ECO:0000256" key="1">
    <source>
        <dbReference type="ARBA" id="ARBA00022679"/>
    </source>
</evidence>
<accession>A0A916JM73</accession>
<gene>
    <name evidence="2" type="ORF">CRYO30217_01517</name>
</gene>
<dbReference type="EMBL" id="OU015584">
    <property type="protein sequence ID" value="CAG5081029.1"/>
    <property type="molecule type" value="Genomic_DNA"/>
</dbReference>
<dbReference type="PANTHER" id="PTHR12788:SF10">
    <property type="entry name" value="PROTEIN-TYROSINE SULFOTRANSFERASE"/>
    <property type="match status" value="1"/>
</dbReference>
<reference evidence="2" key="1">
    <citation type="submission" date="2021-04" db="EMBL/GenBank/DDBJ databases">
        <authorList>
            <person name="Rodrigo-Torres L."/>
            <person name="Arahal R. D."/>
            <person name="Lucena T."/>
        </authorList>
    </citation>
    <scope>NUCLEOTIDE SEQUENCE</scope>
    <source>
        <strain evidence="2">AS29M-1</strain>
    </source>
</reference>
<proteinExistence type="predicted"/>
<keyword evidence="1" id="KW-0808">Transferase</keyword>
<name>A0A916JM73_9FLAO</name>
<evidence type="ECO:0000313" key="2">
    <source>
        <dbReference type="EMBL" id="CAG5081029.1"/>
    </source>
</evidence>
<dbReference type="Proteomes" id="UP000683507">
    <property type="component" value="Chromosome"/>
</dbReference>